<feature type="transmembrane region" description="Helical" evidence="1">
    <location>
        <begin position="12"/>
        <end position="34"/>
    </location>
</feature>
<organism evidence="2 3">
    <name type="scientific">Mycoplasma haemocanis (strain Illinois)</name>
    <dbReference type="NCBI Taxonomy" id="1111676"/>
    <lineage>
        <taxon>Bacteria</taxon>
        <taxon>Bacillati</taxon>
        <taxon>Mycoplasmatota</taxon>
        <taxon>Mollicutes</taxon>
        <taxon>Mycoplasmataceae</taxon>
        <taxon>Mycoplasma</taxon>
    </lineage>
</organism>
<evidence type="ECO:0000313" key="2">
    <source>
        <dbReference type="EMBL" id="AFM45076.1"/>
    </source>
</evidence>
<keyword evidence="1" id="KW-0812">Transmembrane</keyword>
<dbReference type="EMBL" id="CP003199">
    <property type="protein sequence ID" value="AFM45076.1"/>
    <property type="molecule type" value="Genomic_DNA"/>
</dbReference>
<accession>I6RHQ1</accession>
<gene>
    <name evidence="2" type="ordered locus">MHC_06026</name>
</gene>
<dbReference type="Proteomes" id="UP000009135">
    <property type="component" value="Chromosome"/>
</dbReference>
<evidence type="ECO:0000256" key="1">
    <source>
        <dbReference type="SAM" id="Phobius"/>
    </source>
</evidence>
<keyword evidence="3" id="KW-1185">Reference proteome</keyword>
<proteinExistence type="predicted"/>
<protein>
    <submittedName>
        <fullName evidence="2">Uncharacterized protein</fullName>
    </submittedName>
</protein>
<evidence type="ECO:0000313" key="3">
    <source>
        <dbReference type="Proteomes" id="UP000009135"/>
    </source>
</evidence>
<name>I6RHQ1_MYCHN</name>
<keyword evidence="1" id="KW-0472">Membrane</keyword>
<dbReference type="KEGG" id="mhe:MHC_06026"/>
<dbReference type="STRING" id="1111676.MHC_06026"/>
<dbReference type="HOGENOM" id="CLU_3218865_0_0_14"/>
<reference evidence="2 3" key="1">
    <citation type="journal article" date="2012" name="J. Bacteriol.">
        <title>Complete genome sequence of Mycoplasma haemocanis strain Illinois.</title>
        <authorList>
            <person name="do Nascimento N.C."/>
            <person name="Guimaraes A.M."/>
            <person name="Santos A.P."/>
            <person name="Sanmiguel P.J."/>
            <person name="Messick J.B."/>
        </authorList>
    </citation>
    <scope>NUCLEOTIDE SEQUENCE [LARGE SCALE GENOMIC DNA]</scope>
    <source>
        <strain evidence="2 3">Illinois</strain>
    </source>
</reference>
<sequence length="44" mass="4540">MSGQVSLFPINLRVGLLAGSSALASIGTSSSLLLDVHKDKLKTN</sequence>
<dbReference type="AlphaFoldDB" id="I6RHQ1"/>
<keyword evidence="1" id="KW-1133">Transmembrane helix</keyword>